<evidence type="ECO:0000256" key="1">
    <source>
        <dbReference type="ARBA" id="ARBA00023015"/>
    </source>
</evidence>
<evidence type="ECO:0000259" key="4">
    <source>
        <dbReference type="PROSITE" id="PS01124"/>
    </source>
</evidence>
<evidence type="ECO:0000313" key="5">
    <source>
        <dbReference type="EMBL" id="MDI5950253.1"/>
    </source>
</evidence>
<dbReference type="Proteomes" id="UP001228643">
    <property type="component" value="Unassembled WGS sequence"/>
</dbReference>
<dbReference type="PANTHER" id="PTHR43280">
    <property type="entry name" value="ARAC-FAMILY TRANSCRIPTIONAL REGULATOR"/>
    <property type="match status" value="1"/>
</dbReference>
<dbReference type="Gene3D" id="1.10.10.60">
    <property type="entry name" value="Homeodomain-like"/>
    <property type="match status" value="1"/>
</dbReference>
<dbReference type="RefSeq" id="WP_282716783.1">
    <property type="nucleotide sequence ID" value="NZ_JASCRY010000003.1"/>
</dbReference>
<proteinExistence type="predicted"/>
<dbReference type="PANTHER" id="PTHR43280:SF32">
    <property type="entry name" value="TRANSCRIPTIONAL REGULATORY PROTEIN"/>
    <property type="match status" value="1"/>
</dbReference>
<evidence type="ECO:0000256" key="3">
    <source>
        <dbReference type="ARBA" id="ARBA00023163"/>
    </source>
</evidence>
<dbReference type="GO" id="GO:0043565">
    <property type="term" value="F:sequence-specific DNA binding"/>
    <property type="evidence" value="ECO:0007669"/>
    <property type="project" value="InterPro"/>
</dbReference>
<sequence>MESKKSEYSYLGLLVHVHENISSKMSCQELFKMNCFSILIVNFGYLCIQIKDTEIYLSANEIIMIPTRTSCEILNRSDQLRISVVSFPSAFIFKNSIRRPYVGYFEFFVTKVPSKVSLKRKDVVVLIDLFKLIDSKRRSSNEHIFKNEVVLFSFNLLLYELANIYSRYCRYIKIKYTRKETIVMQFFRILEINCKTQHGVKFYADALFITTGHLTKTVKEVTDKTTKQYIEEALILEAKILLQNEDLTILHIMEELQFSTISFFSNFFKKYTSMSPSEYRLKLNINSMV</sequence>
<keyword evidence="6" id="KW-1185">Reference proteome</keyword>
<dbReference type="SMART" id="SM00342">
    <property type="entry name" value="HTH_ARAC"/>
    <property type="match status" value="1"/>
</dbReference>
<dbReference type="EMBL" id="JASCRY010000003">
    <property type="protein sequence ID" value="MDI5950253.1"/>
    <property type="molecule type" value="Genomic_DNA"/>
</dbReference>
<keyword evidence="2" id="KW-0238">DNA-binding</keyword>
<dbReference type="InterPro" id="IPR009057">
    <property type="entry name" value="Homeodomain-like_sf"/>
</dbReference>
<dbReference type="PROSITE" id="PS01124">
    <property type="entry name" value="HTH_ARAC_FAMILY_2"/>
    <property type="match status" value="1"/>
</dbReference>
<reference evidence="5 6" key="1">
    <citation type="submission" date="2023-04" db="EMBL/GenBank/DDBJ databases">
        <title>Two novel species of Flavobacterium.</title>
        <authorList>
            <person name="Liu Q."/>
            <person name="Xin Y.-H."/>
        </authorList>
    </citation>
    <scope>NUCLEOTIDE SEQUENCE [LARGE SCALE GENOMIC DNA]</scope>
    <source>
        <strain evidence="5 6">LB2P87</strain>
    </source>
</reference>
<feature type="domain" description="HTH araC/xylS-type" evidence="4">
    <location>
        <begin position="184"/>
        <end position="282"/>
    </location>
</feature>
<dbReference type="AlphaFoldDB" id="A0AAW6TQ71"/>
<protein>
    <submittedName>
        <fullName evidence="5">Helix-turn-helix domain-containing protein</fullName>
    </submittedName>
</protein>
<keyword evidence="3" id="KW-0804">Transcription</keyword>
<evidence type="ECO:0000256" key="2">
    <source>
        <dbReference type="ARBA" id="ARBA00023125"/>
    </source>
</evidence>
<organism evidence="5 6">
    <name type="scientific">Flavobacterium yafengii</name>
    <dbReference type="NCBI Taxonomy" id="3041253"/>
    <lineage>
        <taxon>Bacteria</taxon>
        <taxon>Pseudomonadati</taxon>
        <taxon>Bacteroidota</taxon>
        <taxon>Flavobacteriia</taxon>
        <taxon>Flavobacteriales</taxon>
        <taxon>Flavobacteriaceae</taxon>
        <taxon>Flavobacterium</taxon>
    </lineage>
</organism>
<comment type="caution">
    <text evidence="5">The sequence shown here is derived from an EMBL/GenBank/DDBJ whole genome shotgun (WGS) entry which is preliminary data.</text>
</comment>
<dbReference type="InterPro" id="IPR018060">
    <property type="entry name" value="HTH_AraC"/>
</dbReference>
<gene>
    <name evidence="5" type="ORF">QLS97_11400</name>
</gene>
<dbReference type="Pfam" id="PF12833">
    <property type="entry name" value="HTH_18"/>
    <property type="match status" value="1"/>
</dbReference>
<accession>A0AAW6TQ71</accession>
<name>A0AAW6TQ71_9FLAO</name>
<dbReference type="SUPFAM" id="SSF46689">
    <property type="entry name" value="Homeodomain-like"/>
    <property type="match status" value="1"/>
</dbReference>
<keyword evidence="1" id="KW-0805">Transcription regulation</keyword>
<dbReference type="GO" id="GO:0003700">
    <property type="term" value="F:DNA-binding transcription factor activity"/>
    <property type="evidence" value="ECO:0007669"/>
    <property type="project" value="InterPro"/>
</dbReference>
<evidence type="ECO:0000313" key="6">
    <source>
        <dbReference type="Proteomes" id="UP001228643"/>
    </source>
</evidence>